<sequence>MNTPHNSTDTDDLVKARTHEWLEKAVIGLNFCPFAKSVYVKQQVHTVISRAADADTILLELQTELEALNKSDPQQRDTTLLVLPDSFKDFLAFNDFIDFTDELLRIMGLTGTLQIAHFHPQFQFANTEPDDISNYTNRAPYPIVHLLRESSIDRAVASFSDASEIYERNIQTLNALGRAGWQALFNRSPSA</sequence>
<accession>A0A4R6Y7I9</accession>
<proteinExistence type="predicted"/>
<name>A0A4R6Y7I9_9BURK</name>
<evidence type="ECO:0000313" key="1">
    <source>
        <dbReference type="EMBL" id="TDR31301.1"/>
    </source>
</evidence>
<reference evidence="1 2" key="1">
    <citation type="submission" date="2019-03" db="EMBL/GenBank/DDBJ databases">
        <title>Genomic Encyclopedia of Type Strains, Phase IV (KMG-IV): sequencing the most valuable type-strain genomes for metagenomic binning, comparative biology and taxonomic classification.</title>
        <authorList>
            <person name="Goeker M."/>
        </authorList>
    </citation>
    <scope>NUCLEOTIDE SEQUENCE [LARGE SCALE GENOMIC DNA]</scope>
    <source>
        <strain evidence="1 2">DSM 102852</strain>
    </source>
</reference>
<dbReference type="RefSeq" id="WP_133620342.1">
    <property type="nucleotide sequence ID" value="NZ_SNZE01000011.1"/>
</dbReference>
<evidence type="ECO:0008006" key="3">
    <source>
        <dbReference type="Google" id="ProtNLM"/>
    </source>
</evidence>
<dbReference type="Pfam" id="PF07209">
    <property type="entry name" value="DUF1415"/>
    <property type="match status" value="1"/>
</dbReference>
<protein>
    <recommendedName>
        <fullName evidence="3">Peptidase</fullName>
    </recommendedName>
</protein>
<dbReference type="Proteomes" id="UP000294480">
    <property type="component" value="Unassembled WGS sequence"/>
</dbReference>
<dbReference type="OrthoDB" id="277390at2"/>
<gene>
    <name evidence="1" type="ORF">DFR44_11165</name>
</gene>
<dbReference type="EMBL" id="SNZE01000011">
    <property type="protein sequence ID" value="TDR31301.1"/>
    <property type="molecule type" value="Genomic_DNA"/>
</dbReference>
<organism evidence="1 2">
    <name type="scientific">Hydromonas duriensis</name>
    <dbReference type="NCBI Taxonomy" id="1527608"/>
    <lineage>
        <taxon>Bacteria</taxon>
        <taxon>Pseudomonadati</taxon>
        <taxon>Pseudomonadota</taxon>
        <taxon>Betaproteobacteria</taxon>
        <taxon>Burkholderiales</taxon>
        <taxon>Burkholderiaceae</taxon>
        <taxon>Hydromonas</taxon>
    </lineage>
</organism>
<keyword evidence="2" id="KW-1185">Reference proteome</keyword>
<comment type="caution">
    <text evidence="1">The sequence shown here is derived from an EMBL/GenBank/DDBJ whole genome shotgun (WGS) entry which is preliminary data.</text>
</comment>
<evidence type="ECO:0000313" key="2">
    <source>
        <dbReference type="Proteomes" id="UP000294480"/>
    </source>
</evidence>
<dbReference type="AlphaFoldDB" id="A0A4R6Y7I9"/>
<dbReference type="InterPro" id="IPR009858">
    <property type="entry name" value="DUF1415"/>
</dbReference>